<comment type="caution">
    <text evidence="2">The sequence shown here is derived from an EMBL/GenBank/DDBJ whole genome shotgun (WGS) entry which is preliminary data.</text>
</comment>
<protein>
    <recommendedName>
        <fullName evidence="4">DUF2269 domain-containing protein</fullName>
    </recommendedName>
</protein>
<feature type="transmembrane region" description="Helical" evidence="1">
    <location>
        <begin position="52"/>
        <end position="71"/>
    </location>
</feature>
<name>A0ABW1WH96_9HYPH</name>
<keyword evidence="1" id="KW-0812">Transmembrane</keyword>
<evidence type="ECO:0000256" key="1">
    <source>
        <dbReference type="SAM" id="Phobius"/>
    </source>
</evidence>
<evidence type="ECO:0008006" key="4">
    <source>
        <dbReference type="Google" id="ProtNLM"/>
    </source>
</evidence>
<dbReference type="PROSITE" id="PS51257">
    <property type="entry name" value="PROKAR_LIPOPROTEIN"/>
    <property type="match status" value="1"/>
</dbReference>
<gene>
    <name evidence="2" type="ORF">ACFQDP_00935</name>
</gene>
<keyword evidence="1" id="KW-1133">Transmembrane helix</keyword>
<proteinExistence type="predicted"/>
<keyword evidence="3" id="KW-1185">Reference proteome</keyword>
<reference evidence="3" key="1">
    <citation type="journal article" date="2019" name="Int. J. Syst. Evol. Microbiol.">
        <title>The Global Catalogue of Microorganisms (GCM) 10K type strain sequencing project: providing services to taxonomists for standard genome sequencing and annotation.</title>
        <authorList>
            <consortium name="The Broad Institute Genomics Platform"/>
            <consortium name="The Broad Institute Genome Sequencing Center for Infectious Disease"/>
            <person name="Wu L."/>
            <person name="Ma J."/>
        </authorList>
    </citation>
    <scope>NUCLEOTIDE SEQUENCE [LARGE SCALE GENOMIC DNA]</scope>
    <source>
        <strain evidence="3">CCUG 36916</strain>
    </source>
</reference>
<dbReference type="Proteomes" id="UP001596237">
    <property type="component" value="Unassembled WGS sequence"/>
</dbReference>
<sequence>MTIRPVLRLVHAVVGVIAFVVIACFLTATIRAEISGNAPAIIAAKAWIVAKLPFLIVALVLTGATGAVLTGGKPRGLAARKLLRMKIAAPNGLLILIPAALFLEWKAQRAEFDAAFYAVQVLELVAGTLNLVLFALNIRDGLKMRGRFRRAA</sequence>
<dbReference type="RefSeq" id="WP_009865027.1">
    <property type="nucleotide sequence ID" value="NZ_JBHSTT010000006.1"/>
</dbReference>
<dbReference type="EMBL" id="JBHSTT010000006">
    <property type="protein sequence ID" value="MFC6387923.1"/>
    <property type="molecule type" value="Genomic_DNA"/>
</dbReference>
<feature type="transmembrane region" description="Helical" evidence="1">
    <location>
        <begin position="12"/>
        <end position="32"/>
    </location>
</feature>
<feature type="transmembrane region" description="Helical" evidence="1">
    <location>
        <begin position="83"/>
        <end position="103"/>
    </location>
</feature>
<evidence type="ECO:0000313" key="2">
    <source>
        <dbReference type="EMBL" id="MFC6387923.1"/>
    </source>
</evidence>
<organism evidence="2 3">
    <name type="scientific">Methylorubrum zatmanii</name>
    <dbReference type="NCBI Taxonomy" id="29429"/>
    <lineage>
        <taxon>Bacteria</taxon>
        <taxon>Pseudomonadati</taxon>
        <taxon>Pseudomonadota</taxon>
        <taxon>Alphaproteobacteria</taxon>
        <taxon>Hyphomicrobiales</taxon>
        <taxon>Methylobacteriaceae</taxon>
        <taxon>Methylorubrum</taxon>
    </lineage>
</organism>
<evidence type="ECO:0000313" key="3">
    <source>
        <dbReference type="Proteomes" id="UP001596237"/>
    </source>
</evidence>
<keyword evidence="1" id="KW-0472">Membrane</keyword>
<accession>A0ABW1WH96</accession>
<feature type="transmembrane region" description="Helical" evidence="1">
    <location>
        <begin position="115"/>
        <end position="138"/>
    </location>
</feature>